<organism evidence="2 3">
    <name type="scientific">Mycena rosella</name>
    <name type="common">Pink bonnet</name>
    <name type="synonym">Agaricus rosellus</name>
    <dbReference type="NCBI Taxonomy" id="1033263"/>
    <lineage>
        <taxon>Eukaryota</taxon>
        <taxon>Fungi</taxon>
        <taxon>Dikarya</taxon>
        <taxon>Basidiomycota</taxon>
        <taxon>Agaricomycotina</taxon>
        <taxon>Agaricomycetes</taxon>
        <taxon>Agaricomycetidae</taxon>
        <taxon>Agaricales</taxon>
        <taxon>Marasmiineae</taxon>
        <taxon>Mycenaceae</taxon>
        <taxon>Mycena</taxon>
    </lineage>
</organism>
<evidence type="ECO:0000313" key="3">
    <source>
        <dbReference type="Proteomes" id="UP001221757"/>
    </source>
</evidence>
<evidence type="ECO:0000313" key="2">
    <source>
        <dbReference type="EMBL" id="KAJ7691194.1"/>
    </source>
</evidence>
<proteinExistence type="predicted"/>
<gene>
    <name evidence="2" type="ORF">B0H17DRAFT_1133965</name>
</gene>
<feature type="compositionally biased region" description="Basic and acidic residues" evidence="1">
    <location>
        <begin position="128"/>
        <end position="137"/>
    </location>
</feature>
<feature type="region of interest" description="Disordered" evidence="1">
    <location>
        <begin position="1"/>
        <end position="32"/>
    </location>
</feature>
<keyword evidence="3" id="KW-1185">Reference proteome</keyword>
<feature type="region of interest" description="Disordered" evidence="1">
    <location>
        <begin position="112"/>
        <end position="142"/>
    </location>
</feature>
<comment type="caution">
    <text evidence="2">The sequence shown here is derived from an EMBL/GenBank/DDBJ whole genome shotgun (WGS) entry which is preliminary data.</text>
</comment>
<dbReference type="Proteomes" id="UP001221757">
    <property type="component" value="Unassembled WGS sequence"/>
</dbReference>
<dbReference type="AlphaFoldDB" id="A0AAD7DHT9"/>
<dbReference type="EMBL" id="JARKIE010000060">
    <property type="protein sequence ID" value="KAJ7691194.1"/>
    <property type="molecule type" value="Genomic_DNA"/>
</dbReference>
<reference evidence="2" key="1">
    <citation type="submission" date="2023-03" db="EMBL/GenBank/DDBJ databases">
        <title>Massive genome expansion in bonnet fungi (Mycena s.s.) driven by repeated elements and novel gene families across ecological guilds.</title>
        <authorList>
            <consortium name="Lawrence Berkeley National Laboratory"/>
            <person name="Harder C.B."/>
            <person name="Miyauchi S."/>
            <person name="Viragh M."/>
            <person name="Kuo A."/>
            <person name="Thoen E."/>
            <person name="Andreopoulos B."/>
            <person name="Lu D."/>
            <person name="Skrede I."/>
            <person name="Drula E."/>
            <person name="Henrissat B."/>
            <person name="Morin E."/>
            <person name="Kohler A."/>
            <person name="Barry K."/>
            <person name="LaButti K."/>
            <person name="Morin E."/>
            <person name="Salamov A."/>
            <person name="Lipzen A."/>
            <person name="Mereny Z."/>
            <person name="Hegedus B."/>
            <person name="Baldrian P."/>
            <person name="Stursova M."/>
            <person name="Weitz H."/>
            <person name="Taylor A."/>
            <person name="Grigoriev I.V."/>
            <person name="Nagy L.G."/>
            <person name="Martin F."/>
            <person name="Kauserud H."/>
        </authorList>
    </citation>
    <scope>NUCLEOTIDE SEQUENCE</scope>
    <source>
        <strain evidence="2">CBHHK067</strain>
    </source>
</reference>
<sequence length="169" mass="17475">MASSPPMRIKEAGVLGGPPDRPHQGAHATGGPINATGNFINASYSASCRLCRAIRRPNRRDAPSGGACRSFGILLGAHARRLGFGGLPTLGLISLMLQRAVVKEGGIGVSIEEGGDSEKGGSGVSIERSSDQERIEKGALPPGRKAHLMMVDPAARAAASWALISRDAE</sequence>
<accession>A0AAD7DHT9</accession>
<evidence type="ECO:0000256" key="1">
    <source>
        <dbReference type="SAM" id="MobiDB-lite"/>
    </source>
</evidence>
<name>A0AAD7DHT9_MYCRO</name>
<protein>
    <submittedName>
        <fullName evidence="2">Uncharacterized protein</fullName>
    </submittedName>
</protein>